<dbReference type="InterPro" id="IPR038740">
    <property type="entry name" value="BioF2-like_GNAT_dom"/>
</dbReference>
<gene>
    <name evidence="2" type="ORF">KZ829_25870</name>
</gene>
<evidence type="ECO:0000259" key="1">
    <source>
        <dbReference type="PROSITE" id="PS51186"/>
    </source>
</evidence>
<dbReference type="PROSITE" id="PS51186">
    <property type="entry name" value="GNAT"/>
    <property type="match status" value="1"/>
</dbReference>
<dbReference type="EC" id="2.3.1.-" evidence="2"/>
<accession>A0ABS7B7Z1</accession>
<keyword evidence="2" id="KW-0012">Acyltransferase</keyword>
<sequence length="246" mass="26430">MPWDASHANHRSFWRHMARVCGGESLEIPGGLLVRVGLVGGSWNQLHLDPGGRQEAALNRAAEYFAGHGLPWRLYAEQESPTADAFAARYGVPAQPLYPVLNRPAGPLDGSGDDGLETSVAAGSDDLREFADCAGEAYGVNPAVLGPLVSPRAFDDPAFRFHLGRHAGRVVAVSVSVHHADTVGVYFVGVRPEQRRHGFGRTVTAQAVRAVPGAGTAVLQATPAGLSIYQEMGFRIVTEYRYWNFA</sequence>
<dbReference type="Proteomes" id="UP001519863">
    <property type="component" value="Unassembled WGS sequence"/>
</dbReference>
<dbReference type="InterPro" id="IPR000182">
    <property type="entry name" value="GNAT_dom"/>
</dbReference>
<dbReference type="GO" id="GO:0016746">
    <property type="term" value="F:acyltransferase activity"/>
    <property type="evidence" value="ECO:0007669"/>
    <property type="project" value="UniProtKB-KW"/>
</dbReference>
<name>A0ABS7B7Z1_9ACTN</name>
<protein>
    <submittedName>
        <fullName evidence="2">GNAT family N-acetyltransferase</fullName>
        <ecNumber evidence="2">2.3.1.-</ecNumber>
    </submittedName>
</protein>
<dbReference type="InterPro" id="IPR016181">
    <property type="entry name" value="Acyl_CoA_acyltransferase"/>
</dbReference>
<dbReference type="Gene3D" id="3.40.630.30">
    <property type="match status" value="1"/>
</dbReference>
<keyword evidence="3" id="KW-1185">Reference proteome</keyword>
<dbReference type="Pfam" id="PF13480">
    <property type="entry name" value="Acetyltransf_6"/>
    <property type="match status" value="1"/>
</dbReference>
<comment type="caution">
    <text evidence="2">The sequence shown here is derived from an EMBL/GenBank/DDBJ whole genome shotgun (WGS) entry which is preliminary data.</text>
</comment>
<reference evidence="2 3" key="1">
    <citation type="journal article" date="2013" name="Antonie Van Leeuwenhoek">
        <title>Actinoplanes hulinensis sp. nov., a novel actinomycete isolated from soybean root (Glycine max (L.) Merr).</title>
        <authorList>
            <person name="Shen Y."/>
            <person name="Liu C."/>
            <person name="Wang X."/>
            <person name="Zhao J."/>
            <person name="Jia F."/>
            <person name="Zhang Y."/>
            <person name="Wang L."/>
            <person name="Yang D."/>
            <person name="Xiang W."/>
        </authorList>
    </citation>
    <scope>NUCLEOTIDE SEQUENCE [LARGE SCALE GENOMIC DNA]</scope>
    <source>
        <strain evidence="2 3">NEAU-M9</strain>
    </source>
</reference>
<dbReference type="EMBL" id="JAHXZI010000014">
    <property type="protein sequence ID" value="MBW6437177.1"/>
    <property type="molecule type" value="Genomic_DNA"/>
</dbReference>
<feature type="domain" description="N-acetyltransferase" evidence="1">
    <location>
        <begin position="125"/>
        <end position="246"/>
    </location>
</feature>
<evidence type="ECO:0000313" key="3">
    <source>
        <dbReference type="Proteomes" id="UP001519863"/>
    </source>
</evidence>
<dbReference type="SUPFAM" id="SSF55729">
    <property type="entry name" value="Acyl-CoA N-acyltransferases (Nat)"/>
    <property type="match status" value="1"/>
</dbReference>
<keyword evidence="2" id="KW-0808">Transferase</keyword>
<organism evidence="2 3">
    <name type="scientific">Actinoplanes hulinensis</name>
    <dbReference type="NCBI Taxonomy" id="1144547"/>
    <lineage>
        <taxon>Bacteria</taxon>
        <taxon>Bacillati</taxon>
        <taxon>Actinomycetota</taxon>
        <taxon>Actinomycetes</taxon>
        <taxon>Micromonosporales</taxon>
        <taxon>Micromonosporaceae</taxon>
        <taxon>Actinoplanes</taxon>
    </lineage>
</organism>
<dbReference type="RefSeq" id="WP_220146519.1">
    <property type="nucleotide sequence ID" value="NZ_JAHXZI010000014.1"/>
</dbReference>
<evidence type="ECO:0000313" key="2">
    <source>
        <dbReference type="EMBL" id="MBW6437177.1"/>
    </source>
</evidence>
<proteinExistence type="predicted"/>